<keyword evidence="3" id="KW-1185">Reference proteome</keyword>
<accession>A0A3S0JJX8</accession>
<sequence length="308" mass="30653">MAIDAASYDSTAATRPVVARERETTTMVSRDGERVEIPNDLSFGDILDVINPLQHLPIIGTLYRNLTGDTLNPAARVMGGFLYGGVVGGLVSVTNAVIEQSSGKDVGDHVMASLGFGEGVHPAAPVAVATTTGGTATASTTGSPVVPSTAPTTNGAAVQVAQTTPTPPQTIPQMATPQAAASTTPSAAAPQRAATEANGGAGGPIRLSAAGPGPTPVSSLSGGAVPTPSKMPARDTPLASSALAKHSAPKFAAPMTGSTMVNAQAANGNAPTAATPEALSETMMRNLAKYEQSRKTAQPAAPALRVSG</sequence>
<evidence type="ECO:0000313" key="2">
    <source>
        <dbReference type="EMBL" id="RTR22009.1"/>
    </source>
</evidence>
<feature type="region of interest" description="Disordered" evidence="1">
    <location>
        <begin position="1"/>
        <end position="29"/>
    </location>
</feature>
<dbReference type="AlphaFoldDB" id="A0A3S0JJX8"/>
<comment type="caution">
    <text evidence="2">The sequence shown here is derived from an EMBL/GenBank/DDBJ whole genome shotgun (WGS) entry which is preliminary data.</text>
</comment>
<evidence type="ECO:0000313" key="3">
    <source>
        <dbReference type="Proteomes" id="UP000277007"/>
    </source>
</evidence>
<proteinExistence type="predicted"/>
<feature type="compositionally biased region" description="Low complexity" evidence="1">
    <location>
        <begin position="135"/>
        <end position="146"/>
    </location>
</feature>
<dbReference type="OrthoDB" id="5769175at2"/>
<organism evidence="2 3">
    <name type="scientific">Azospirillum griseum</name>
    <dbReference type="NCBI Taxonomy" id="2496639"/>
    <lineage>
        <taxon>Bacteria</taxon>
        <taxon>Pseudomonadati</taxon>
        <taxon>Pseudomonadota</taxon>
        <taxon>Alphaproteobacteria</taxon>
        <taxon>Rhodospirillales</taxon>
        <taxon>Azospirillaceae</taxon>
        <taxon>Azospirillum</taxon>
    </lineage>
</organism>
<dbReference type="EMBL" id="RXMA01000005">
    <property type="protein sequence ID" value="RTR22009.1"/>
    <property type="molecule type" value="Genomic_DNA"/>
</dbReference>
<dbReference type="Proteomes" id="UP000277007">
    <property type="component" value="Unassembled WGS sequence"/>
</dbReference>
<protein>
    <submittedName>
        <fullName evidence="2">Uncharacterized protein</fullName>
    </submittedName>
</protein>
<feature type="compositionally biased region" description="Low complexity" evidence="1">
    <location>
        <begin position="171"/>
        <end position="197"/>
    </location>
</feature>
<gene>
    <name evidence="2" type="ORF">EJ903_07830</name>
</gene>
<feature type="compositionally biased region" description="Basic and acidic residues" evidence="1">
    <location>
        <begin position="18"/>
        <end position="29"/>
    </location>
</feature>
<dbReference type="RefSeq" id="WP_126613820.1">
    <property type="nucleotide sequence ID" value="NZ_JBHUCY010000012.1"/>
</dbReference>
<evidence type="ECO:0000256" key="1">
    <source>
        <dbReference type="SAM" id="MobiDB-lite"/>
    </source>
</evidence>
<name>A0A3S0JJX8_9PROT</name>
<feature type="region of interest" description="Disordered" evidence="1">
    <location>
        <begin position="135"/>
        <end position="245"/>
    </location>
</feature>
<feature type="region of interest" description="Disordered" evidence="1">
    <location>
        <begin position="289"/>
        <end position="308"/>
    </location>
</feature>
<reference evidence="2 3" key="1">
    <citation type="submission" date="2018-12" db="EMBL/GenBank/DDBJ databases">
        <authorList>
            <person name="Yang Y."/>
        </authorList>
    </citation>
    <scope>NUCLEOTIDE SEQUENCE [LARGE SCALE GENOMIC DNA]</scope>
    <source>
        <strain evidence="2 3">L-25-5w-1</strain>
    </source>
</reference>